<evidence type="ECO:0000256" key="2">
    <source>
        <dbReference type="ARBA" id="ARBA00022448"/>
    </source>
</evidence>
<dbReference type="EMBL" id="JACHHJ010000004">
    <property type="protein sequence ID" value="MBB6450884.1"/>
    <property type="molecule type" value="Genomic_DNA"/>
</dbReference>
<dbReference type="GO" id="GO:0055052">
    <property type="term" value="C:ATP-binding cassette (ABC) transporter complex, substrate-binding subunit-containing"/>
    <property type="evidence" value="ECO:0007669"/>
    <property type="project" value="TreeGrafter"/>
</dbReference>
<feature type="signal peptide" evidence="4">
    <location>
        <begin position="1"/>
        <end position="25"/>
    </location>
</feature>
<gene>
    <name evidence="5" type="ORF">HNR44_002874</name>
</gene>
<evidence type="ECO:0000313" key="6">
    <source>
        <dbReference type="Proteomes" id="UP000568839"/>
    </source>
</evidence>
<organism evidence="5 6">
    <name type="scientific">Geomicrobium halophilum</name>
    <dbReference type="NCBI Taxonomy" id="549000"/>
    <lineage>
        <taxon>Bacteria</taxon>
        <taxon>Bacillati</taxon>
        <taxon>Bacillota</taxon>
        <taxon>Bacilli</taxon>
        <taxon>Bacillales</taxon>
        <taxon>Geomicrobium</taxon>
    </lineage>
</organism>
<proteinExistence type="inferred from homology"/>
<evidence type="ECO:0000256" key="4">
    <source>
        <dbReference type="SAM" id="SignalP"/>
    </source>
</evidence>
<evidence type="ECO:0000256" key="1">
    <source>
        <dbReference type="ARBA" id="ARBA00008520"/>
    </source>
</evidence>
<name>A0A841PSZ3_9BACL</name>
<dbReference type="GO" id="GO:1901982">
    <property type="term" value="F:maltose binding"/>
    <property type="evidence" value="ECO:0007669"/>
    <property type="project" value="TreeGrafter"/>
</dbReference>
<evidence type="ECO:0000313" key="5">
    <source>
        <dbReference type="EMBL" id="MBB6450884.1"/>
    </source>
</evidence>
<dbReference type="InterPro" id="IPR006059">
    <property type="entry name" value="SBP"/>
</dbReference>
<dbReference type="RefSeq" id="WP_184404948.1">
    <property type="nucleotide sequence ID" value="NZ_JACHHJ010000004.1"/>
</dbReference>
<keyword evidence="6" id="KW-1185">Reference proteome</keyword>
<dbReference type="Proteomes" id="UP000568839">
    <property type="component" value="Unassembled WGS sequence"/>
</dbReference>
<comment type="caution">
    <text evidence="5">The sequence shown here is derived from an EMBL/GenBank/DDBJ whole genome shotgun (WGS) entry which is preliminary data.</text>
</comment>
<dbReference type="SUPFAM" id="SSF53850">
    <property type="entry name" value="Periplasmic binding protein-like II"/>
    <property type="match status" value="1"/>
</dbReference>
<keyword evidence="2" id="KW-0813">Transport</keyword>
<keyword evidence="3 4" id="KW-0732">Signal</keyword>
<feature type="chain" id="PRO_5032272029" evidence="4">
    <location>
        <begin position="26"/>
        <end position="429"/>
    </location>
</feature>
<reference evidence="5 6" key="1">
    <citation type="submission" date="2020-08" db="EMBL/GenBank/DDBJ databases">
        <title>Genomic Encyclopedia of Type Strains, Phase IV (KMG-IV): sequencing the most valuable type-strain genomes for metagenomic binning, comparative biology and taxonomic classification.</title>
        <authorList>
            <person name="Goeker M."/>
        </authorList>
    </citation>
    <scope>NUCLEOTIDE SEQUENCE [LARGE SCALE GENOMIC DNA]</scope>
    <source>
        <strain evidence="5 6">DSM 21769</strain>
    </source>
</reference>
<dbReference type="AlphaFoldDB" id="A0A841PSZ3"/>
<dbReference type="PANTHER" id="PTHR30061">
    <property type="entry name" value="MALTOSE-BINDING PERIPLASMIC PROTEIN"/>
    <property type="match status" value="1"/>
</dbReference>
<keyword evidence="5" id="KW-0762">Sugar transport</keyword>
<dbReference type="PROSITE" id="PS51257">
    <property type="entry name" value="PROKAR_LIPOPROTEIN"/>
    <property type="match status" value="1"/>
</dbReference>
<sequence length="429" mass="48121">MKTFTKYLLGIGVLVVLTGCADVSADEEDTLTWITNTADSPDSPDEDTNHYVNENIEMIENKYGLSMQHDIHTNNIDEAMARLQEQATTGRAPDMALIDGFTFDRFVDDLQPLDELFEEYEMDINDFLPFAQDVMVGDDGHIYGIYFNTNIRNIFYDETIIPEPPETWDEAMTISEELVDQGYEGLAMPLGIDEGTAVTSLWPMFWGQGGELVNENGERTFGKGDNYQYMLNVFEAIDQGVEQGLIPQRMATLGKENDLNAEVAAGQTPMFFGGSFQTGTVEDILGPEFENWEVAPLPTLEDSESTSTIGGWVWGIFTEDEEKQHAAFEFLKNTFVGKEGMGQYTSMRGLQPVRESVYESEEFDQGPFGDEYLEILEEEGRDRPASLEYSSISLQLQTAISEVVSGRKSPEQALDDAWEIATFGEEETE</sequence>
<protein>
    <submittedName>
        <fullName evidence="5">Multiple sugar transport system substrate-binding protein</fullName>
    </submittedName>
</protein>
<evidence type="ECO:0000256" key="3">
    <source>
        <dbReference type="ARBA" id="ARBA00022729"/>
    </source>
</evidence>
<accession>A0A841PSZ3</accession>
<comment type="similarity">
    <text evidence="1">Belongs to the bacterial solute-binding protein 1 family.</text>
</comment>
<dbReference type="Gene3D" id="3.40.190.10">
    <property type="entry name" value="Periplasmic binding protein-like II"/>
    <property type="match status" value="1"/>
</dbReference>
<dbReference type="GO" id="GO:0042956">
    <property type="term" value="P:maltodextrin transmembrane transport"/>
    <property type="evidence" value="ECO:0007669"/>
    <property type="project" value="TreeGrafter"/>
</dbReference>
<dbReference type="Pfam" id="PF13416">
    <property type="entry name" value="SBP_bac_8"/>
    <property type="match status" value="1"/>
</dbReference>
<dbReference type="PANTHER" id="PTHR30061:SF50">
    <property type="entry name" value="MALTOSE_MALTODEXTRIN-BINDING PERIPLASMIC PROTEIN"/>
    <property type="match status" value="1"/>
</dbReference>
<dbReference type="GO" id="GO:0015768">
    <property type="term" value="P:maltose transport"/>
    <property type="evidence" value="ECO:0007669"/>
    <property type="project" value="TreeGrafter"/>
</dbReference>